<organism evidence="1 2">
    <name type="scientific">Novosphingobium capsulatum</name>
    <dbReference type="NCBI Taxonomy" id="13688"/>
    <lineage>
        <taxon>Bacteria</taxon>
        <taxon>Pseudomonadati</taxon>
        <taxon>Pseudomonadota</taxon>
        <taxon>Alphaproteobacteria</taxon>
        <taxon>Sphingomonadales</taxon>
        <taxon>Sphingomonadaceae</taxon>
        <taxon>Novosphingobium</taxon>
    </lineage>
</organism>
<keyword evidence="2" id="KW-1185">Reference proteome</keyword>
<comment type="caution">
    <text evidence="1">The sequence shown here is derived from an EMBL/GenBank/DDBJ whole genome shotgun (WGS) entry which is preliminary data.</text>
</comment>
<accession>A0ABU1MMA5</accession>
<evidence type="ECO:0000313" key="1">
    <source>
        <dbReference type="EMBL" id="MDR6511466.1"/>
    </source>
</evidence>
<sequence length="116" mass="12805">MPSFLYPRTVAFHRPAGQTKGGRIGYGGQTQANETVVATGIPASIQERKEGIRKPTGLPSDGRQPEWWVFISRPKLANGTLKVGDVMIDDLGNRYQVLAPYWDSLGYRLTCALLEV</sequence>
<proteinExistence type="predicted"/>
<gene>
    <name evidence="1" type="ORF">J2792_002338</name>
</gene>
<name>A0ABU1MMA5_9SPHN</name>
<dbReference type="Proteomes" id="UP001184150">
    <property type="component" value="Unassembled WGS sequence"/>
</dbReference>
<dbReference type="EMBL" id="JAVDRD010000005">
    <property type="protein sequence ID" value="MDR6511466.1"/>
    <property type="molecule type" value="Genomic_DNA"/>
</dbReference>
<evidence type="ECO:0000313" key="2">
    <source>
        <dbReference type="Proteomes" id="UP001184150"/>
    </source>
</evidence>
<protein>
    <submittedName>
        <fullName evidence="1">Uncharacterized protein</fullName>
    </submittedName>
</protein>
<reference evidence="1 2" key="1">
    <citation type="submission" date="2023-07" db="EMBL/GenBank/DDBJ databases">
        <title>Sorghum-associated microbial communities from plants grown in Nebraska, USA.</title>
        <authorList>
            <person name="Schachtman D."/>
        </authorList>
    </citation>
    <scope>NUCLEOTIDE SEQUENCE [LARGE SCALE GENOMIC DNA]</scope>
    <source>
        <strain evidence="1 2">DS1027</strain>
    </source>
</reference>
<dbReference type="RefSeq" id="WP_309805333.1">
    <property type="nucleotide sequence ID" value="NZ_JAVDRD010000005.1"/>
</dbReference>